<evidence type="ECO:0000313" key="2">
    <source>
        <dbReference type="Proteomes" id="UP001155057"/>
    </source>
</evidence>
<comment type="caution">
    <text evidence="1">The sequence shown here is derived from an EMBL/GenBank/DDBJ whole genome shotgun (WGS) entry which is preliminary data.</text>
</comment>
<evidence type="ECO:0000313" key="1">
    <source>
        <dbReference type="EMBL" id="MCS3711537.1"/>
    </source>
</evidence>
<dbReference type="RefSeq" id="WP_259124353.1">
    <property type="nucleotide sequence ID" value="NZ_JANUAE010000015.1"/>
</dbReference>
<proteinExistence type="predicted"/>
<dbReference type="AlphaFoldDB" id="A0A9X2TGC7"/>
<dbReference type="EMBL" id="JANUAE010000015">
    <property type="protein sequence ID" value="MCS3711537.1"/>
    <property type="molecule type" value="Genomic_DNA"/>
</dbReference>
<accession>A0A9X2TGC7</accession>
<protein>
    <submittedName>
        <fullName evidence="1">Uncharacterized protein</fullName>
    </submittedName>
</protein>
<gene>
    <name evidence="1" type="ORF">GGP61_003170</name>
</gene>
<dbReference type="Proteomes" id="UP001155057">
    <property type="component" value="Unassembled WGS sequence"/>
</dbReference>
<reference evidence="1" key="1">
    <citation type="submission" date="2022-08" db="EMBL/GenBank/DDBJ databases">
        <title>Genomic Encyclopedia of Type Strains, Phase V (KMG-V): Genome sequencing to study the core and pangenomes of soil and plant-associated prokaryotes.</title>
        <authorList>
            <person name="Whitman W."/>
        </authorList>
    </citation>
    <scope>NUCLEOTIDE SEQUENCE</scope>
    <source>
        <strain evidence="1">SP3049</strain>
    </source>
</reference>
<organism evidence="1 2">
    <name type="scientific">Salinibacter ruber</name>
    <dbReference type="NCBI Taxonomy" id="146919"/>
    <lineage>
        <taxon>Bacteria</taxon>
        <taxon>Pseudomonadati</taxon>
        <taxon>Rhodothermota</taxon>
        <taxon>Rhodothermia</taxon>
        <taxon>Rhodothermales</taxon>
        <taxon>Salinibacteraceae</taxon>
        <taxon>Salinibacter</taxon>
    </lineage>
</organism>
<name>A0A9X2TGC7_9BACT</name>
<sequence>MQASVSDLVEQVRHELDEVTLSGEMVLTDSSLEDRASSNFSNASIKDRLMDATRHIAARVRATYLKPFVITVTPADFDPPYDTTTPKILRLVGTQVTAEDSGASKIDATRRTMAAHLKLENGRGLNAREDYPVFVFEDFELLVQNGIDSVKEAKAVRVPGQEPAQKYSDVVALPDAFEGAVVAHAVSSCFETLRMAENATQSKKRLAEELREYRLPFRSANEQREQSEE</sequence>